<gene>
    <name evidence="1" type="ORF">Xinn_00934</name>
    <name evidence="2" type="ORF">XIS1_1700017</name>
</gene>
<evidence type="ECO:0000313" key="1">
    <source>
        <dbReference type="EMBL" id="PHM37549.1"/>
    </source>
</evidence>
<dbReference type="InterPro" id="IPR025293">
    <property type="entry name" value="YfiR/HmsC-like"/>
</dbReference>
<dbReference type="EMBL" id="FTLG01000080">
    <property type="protein sequence ID" value="SIP72966.1"/>
    <property type="molecule type" value="Genomic_DNA"/>
</dbReference>
<protein>
    <submittedName>
        <fullName evidence="2">Uncharacterized protein</fullName>
    </submittedName>
</protein>
<reference evidence="3" key="2">
    <citation type="submission" date="2016-12" db="EMBL/GenBank/DDBJ databases">
        <authorList>
            <person name="Gaudriault S."/>
        </authorList>
    </citation>
    <scope>NUCLEOTIDE SEQUENCE [LARGE SCALE GENOMIC DNA]</scope>
    <source>
        <strain evidence="3">HGB1681 (deposited as PTA-6826 in the American Type Culture Collection)</strain>
    </source>
</reference>
<evidence type="ECO:0000313" key="3">
    <source>
        <dbReference type="Proteomes" id="UP000196435"/>
    </source>
</evidence>
<evidence type="ECO:0000313" key="4">
    <source>
        <dbReference type="Proteomes" id="UP000224871"/>
    </source>
</evidence>
<dbReference type="EMBL" id="NIBU01000007">
    <property type="protein sequence ID" value="PHM37549.1"/>
    <property type="molecule type" value="Genomic_DNA"/>
</dbReference>
<organism evidence="2 3">
    <name type="scientific">Xenorhabdus innexi</name>
    <dbReference type="NCBI Taxonomy" id="290109"/>
    <lineage>
        <taxon>Bacteria</taxon>
        <taxon>Pseudomonadati</taxon>
        <taxon>Pseudomonadota</taxon>
        <taxon>Gammaproteobacteria</taxon>
        <taxon>Enterobacterales</taxon>
        <taxon>Morganellaceae</taxon>
        <taxon>Xenorhabdus</taxon>
    </lineage>
</organism>
<dbReference type="Pfam" id="PF13689">
    <property type="entry name" value="DUF4154"/>
    <property type="match status" value="1"/>
</dbReference>
<evidence type="ECO:0000313" key="2">
    <source>
        <dbReference type="EMBL" id="SIP72966.1"/>
    </source>
</evidence>
<keyword evidence="4" id="KW-1185">Reference proteome</keyword>
<dbReference type="OrthoDB" id="7355447at2"/>
<accession>A0A1N6MVU7</accession>
<dbReference type="Proteomes" id="UP000196435">
    <property type="component" value="Unassembled WGS sequence"/>
</dbReference>
<name>A0A1N6MVU7_9GAMM</name>
<dbReference type="AlphaFoldDB" id="A0A1N6MVU7"/>
<dbReference type="RefSeq" id="WP_099137609.1">
    <property type="nucleotide sequence ID" value="NZ_CAWNQC010000270.1"/>
</dbReference>
<reference evidence="2" key="1">
    <citation type="submission" date="2016-12" db="EMBL/GenBank/DDBJ databases">
        <authorList>
            <person name="Song W.-J."/>
            <person name="Kurnit D.M."/>
        </authorList>
    </citation>
    <scope>NUCLEOTIDE SEQUENCE [LARGE SCALE GENOMIC DNA]</scope>
    <source>
        <strain evidence="2">HGB1681</strain>
    </source>
</reference>
<sequence length="102" mass="11718">MFPDNKELRVEVINFDTEQVVDKCDNIHYGQIDPIFQYQVFSQKNNKLLLTIAEQKQYCGIASAFCLNIDSTQTIFNFNPDILTRSGIRADSNVRQLANKAE</sequence>
<reference evidence="1 4" key="3">
    <citation type="journal article" date="2017" name="Nat. Microbiol.">
        <title>Natural product diversity associated with the nematode symbionts Photorhabdus and Xenorhabdus.</title>
        <authorList>
            <person name="Tobias N.J."/>
            <person name="Wolff H."/>
            <person name="Djahanschiri B."/>
            <person name="Grundmann F."/>
            <person name="Kronenwerth M."/>
            <person name="Shi Y.M."/>
            <person name="Simonyi S."/>
            <person name="Grun P."/>
            <person name="Shapiro-Ilan D."/>
            <person name="Pidot S.J."/>
            <person name="Stinear T.P."/>
            <person name="Ebersberger I."/>
            <person name="Bode H.B."/>
        </authorList>
    </citation>
    <scope>NUCLEOTIDE SEQUENCE [LARGE SCALE GENOMIC DNA]</scope>
    <source>
        <strain evidence="1 4">DSM 16336</strain>
    </source>
</reference>
<dbReference type="Proteomes" id="UP000224871">
    <property type="component" value="Unassembled WGS sequence"/>
</dbReference>
<proteinExistence type="predicted"/>